<sequence>MDYRRTVIAQDESIAASATSTFDLPVNPLSHLIFTLRGLNVTDEATLAEILVRISAITVTRFGSAIFDMSATDLQKLNAIMFGNMPILLNQVADDNGTRAISLIVPFSRKPYSTIEGLPGTKKGELKLQVTASASEAAFDNLTLQIEAVEILGSNPTQHLKITTLSQTMTSGVDNDVDLPIGNKYAGLLVFSTTIPTTTAFTTTADKMRFLINNVERNLANANWESLHGELLFRLGHREAYDASADDDDVANYALIDFDPAQDDNFLVETAGVSSVVLKIAAGDGNAVRVFPIELTKAQT</sequence>
<dbReference type="EMBL" id="LAZR01004730">
    <property type="protein sequence ID" value="KKN06080.1"/>
    <property type="molecule type" value="Genomic_DNA"/>
</dbReference>
<dbReference type="AlphaFoldDB" id="A0A0F9MFE5"/>
<name>A0A0F9MFE5_9ZZZZ</name>
<proteinExistence type="predicted"/>
<comment type="caution">
    <text evidence="1">The sequence shown here is derived from an EMBL/GenBank/DDBJ whole genome shotgun (WGS) entry which is preliminary data.</text>
</comment>
<reference evidence="1" key="1">
    <citation type="journal article" date="2015" name="Nature">
        <title>Complex archaea that bridge the gap between prokaryotes and eukaryotes.</title>
        <authorList>
            <person name="Spang A."/>
            <person name="Saw J.H."/>
            <person name="Jorgensen S.L."/>
            <person name="Zaremba-Niedzwiedzka K."/>
            <person name="Martijn J."/>
            <person name="Lind A.E."/>
            <person name="van Eijk R."/>
            <person name="Schleper C."/>
            <person name="Guy L."/>
            <person name="Ettema T.J."/>
        </authorList>
    </citation>
    <scope>NUCLEOTIDE SEQUENCE</scope>
</reference>
<protein>
    <recommendedName>
        <fullName evidence="2">Viral coat protein P2 N-terminal domain-containing protein</fullName>
    </recommendedName>
</protein>
<organism evidence="1">
    <name type="scientific">marine sediment metagenome</name>
    <dbReference type="NCBI Taxonomy" id="412755"/>
    <lineage>
        <taxon>unclassified sequences</taxon>
        <taxon>metagenomes</taxon>
        <taxon>ecological metagenomes</taxon>
    </lineage>
</organism>
<evidence type="ECO:0000313" key="1">
    <source>
        <dbReference type="EMBL" id="KKN06080.1"/>
    </source>
</evidence>
<evidence type="ECO:0008006" key="2">
    <source>
        <dbReference type="Google" id="ProtNLM"/>
    </source>
</evidence>
<gene>
    <name evidence="1" type="ORF">LCGC14_1080890</name>
</gene>
<accession>A0A0F9MFE5</accession>